<feature type="transmembrane region" description="Helical" evidence="6">
    <location>
        <begin position="43"/>
        <end position="64"/>
    </location>
</feature>
<evidence type="ECO:0000313" key="8">
    <source>
        <dbReference type="EMBL" id="PKU81608.1"/>
    </source>
</evidence>
<keyword evidence="4 6" id="KW-1133">Transmembrane helix</keyword>
<dbReference type="EMBL" id="KZ502233">
    <property type="protein sequence ID" value="PKU81608.1"/>
    <property type="molecule type" value="Genomic_DNA"/>
</dbReference>
<comment type="similarity">
    <text evidence="2 6">Belongs to the drug/metabolite transporter (DMT) superfamily. Plant drug/metabolite exporter (P-DME) (TC 2.A.7.4) family.</text>
</comment>
<protein>
    <recommendedName>
        <fullName evidence="6">WAT1-related protein</fullName>
    </recommendedName>
</protein>
<dbReference type="InterPro" id="IPR030184">
    <property type="entry name" value="WAT1-related"/>
</dbReference>
<evidence type="ECO:0000259" key="7">
    <source>
        <dbReference type="Pfam" id="PF00892"/>
    </source>
</evidence>
<keyword evidence="5 6" id="KW-0472">Membrane</keyword>
<dbReference type="GO" id="GO:0016020">
    <property type="term" value="C:membrane"/>
    <property type="evidence" value="ECO:0007669"/>
    <property type="project" value="UniProtKB-SubCell"/>
</dbReference>
<reference evidence="8 9" key="2">
    <citation type="journal article" date="2017" name="Nature">
        <title>The Apostasia genome and the evolution of orchids.</title>
        <authorList>
            <person name="Zhang G.Q."/>
            <person name="Liu K.W."/>
            <person name="Li Z."/>
            <person name="Lohaus R."/>
            <person name="Hsiao Y.Y."/>
            <person name="Niu S.C."/>
            <person name="Wang J.Y."/>
            <person name="Lin Y.C."/>
            <person name="Xu Q."/>
            <person name="Chen L.J."/>
            <person name="Yoshida K."/>
            <person name="Fujiwara S."/>
            <person name="Wang Z.W."/>
            <person name="Zhang Y.Q."/>
            <person name="Mitsuda N."/>
            <person name="Wang M."/>
            <person name="Liu G.H."/>
            <person name="Pecoraro L."/>
            <person name="Huang H.X."/>
            <person name="Xiao X.J."/>
            <person name="Lin M."/>
            <person name="Wu X.Y."/>
            <person name="Wu W.L."/>
            <person name="Chen Y.Y."/>
            <person name="Chang S.B."/>
            <person name="Sakamoto S."/>
            <person name="Ohme-Takagi M."/>
            <person name="Yagi M."/>
            <person name="Zeng S.J."/>
            <person name="Shen C.Y."/>
            <person name="Yeh C.M."/>
            <person name="Luo Y.B."/>
            <person name="Tsai W.C."/>
            <person name="Van de Peer Y."/>
            <person name="Liu Z.J."/>
        </authorList>
    </citation>
    <scope>NUCLEOTIDE SEQUENCE [LARGE SCALE GENOMIC DNA]</scope>
    <source>
        <tissue evidence="8">The whole plant</tissue>
    </source>
</reference>
<dbReference type="InterPro" id="IPR037185">
    <property type="entry name" value="EmrE-like"/>
</dbReference>
<gene>
    <name evidence="8" type="ORF">MA16_Dca013039</name>
</gene>
<feature type="transmembrane region" description="Helical" evidence="6">
    <location>
        <begin position="106"/>
        <end position="128"/>
    </location>
</feature>
<evidence type="ECO:0000256" key="6">
    <source>
        <dbReference type="RuleBase" id="RU363077"/>
    </source>
</evidence>
<feature type="transmembrane region" description="Helical" evidence="6">
    <location>
        <begin position="246"/>
        <end position="267"/>
    </location>
</feature>
<feature type="transmembrane region" description="Helical" evidence="6">
    <location>
        <begin position="140"/>
        <end position="162"/>
    </location>
</feature>
<dbReference type="InterPro" id="IPR000620">
    <property type="entry name" value="EamA_dom"/>
</dbReference>
<dbReference type="Pfam" id="PF00892">
    <property type="entry name" value="EamA"/>
    <property type="match status" value="2"/>
</dbReference>
<evidence type="ECO:0000256" key="4">
    <source>
        <dbReference type="ARBA" id="ARBA00022989"/>
    </source>
</evidence>
<sequence>MVCITGSSFDDFIIISGLLLVQALYGFYSIFLNRILALGFSSLFLIFTGSFAGAIFLLPFAIAFERKKWPARITAAIMVQFGLIALGGVTMFQGLLLLGIKRTTPAIASAMPNLIPGFVFVIAAILRFEKFSIWCKYSQVKVLGTFVCLGGAIAMTLLQNPTASKILFFLDDSAEENIYKDWLMGCFYLLAAIITASCIMVLQAATMVSFPAPFSLCVITSLIGAILTGILQILTEGKLNAGSSNVGISFIILAVVVVSVISSTCVVYQTWCIRKKGPVLVSIFSPIQTVCATSLSMILFGQSISLGSSIGILIMIIGLYLVLWAKRRECPEPIEENQNLPHVPLDIEKPLLS</sequence>
<organism evidence="8 9">
    <name type="scientific">Dendrobium catenatum</name>
    <dbReference type="NCBI Taxonomy" id="906689"/>
    <lineage>
        <taxon>Eukaryota</taxon>
        <taxon>Viridiplantae</taxon>
        <taxon>Streptophyta</taxon>
        <taxon>Embryophyta</taxon>
        <taxon>Tracheophyta</taxon>
        <taxon>Spermatophyta</taxon>
        <taxon>Magnoliopsida</taxon>
        <taxon>Liliopsida</taxon>
        <taxon>Asparagales</taxon>
        <taxon>Orchidaceae</taxon>
        <taxon>Epidendroideae</taxon>
        <taxon>Malaxideae</taxon>
        <taxon>Dendrobiinae</taxon>
        <taxon>Dendrobium</taxon>
    </lineage>
</organism>
<evidence type="ECO:0000313" key="9">
    <source>
        <dbReference type="Proteomes" id="UP000233837"/>
    </source>
</evidence>
<dbReference type="SUPFAM" id="SSF103481">
    <property type="entry name" value="Multidrug resistance efflux transporter EmrE"/>
    <property type="match status" value="2"/>
</dbReference>
<dbReference type="PANTHER" id="PTHR31218">
    <property type="entry name" value="WAT1-RELATED PROTEIN"/>
    <property type="match status" value="1"/>
</dbReference>
<accession>A0A2I0X107</accession>
<reference evidence="8 9" key="1">
    <citation type="journal article" date="2016" name="Sci. Rep.">
        <title>The Dendrobium catenatum Lindl. genome sequence provides insights into polysaccharide synthase, floral development and adaptive evolution.</title>
        <authorList>
            <person name="Zhang G.Q."/>
            <person name="Xu Q."/>
            <person name="Bian C."/>
            <person name="Tsai W.C."/>
            <person name="Yeh C.M."/>
            <person name="Liu K.W."/>
            <person name="Yoshida K."/>
            <person name="Zhang L.S."/>
            <person name="Chang S.B."/>
            <person name="Chen F."/>
            <person name="Shi Y."/>
            <person name="Su Y.Y."/>
            <person name="Zhang Y.Q."/>
            <person name="Chen L.J."/>
            <person name="Yin Y."/>
            <person name="Lin M."/>
            <person name="Huang H."/>
            <person name="Deng H."/>
            <person name="Wang Z.W."/>
            <person name="Zhu S.L."/>
            <person name="Zhao X."/>
            <person name="Deng C."/>
            <person name="Niu S.C."/>
            <person name="Huang J."/>
            <person name="Wang M."/>
            <person name="Liu G.H."/>
            <person name="Yang H.J."/>
            <person name="Xiao X.J."/>
            <person name="Hsiao Y.Y."/>
            <person name="Wu W.L."/>
            <person name="Chen Y.Y."/>
            <person name="Mitsuda N."/>
            <person name="Ohme-Takagi M."/>
            <person name="Luo Y.B."/>
            <person name="Van de Peer Y."/>
            <person name="Liu Z.J."/>
        </authorList>
    </citation>
    <scope>NUCLEOTIDE SEQUENCE [LARGE SCALE GENOMIC DNA]</scope>
    <source>
        <tissue evidence="8">The whole plant</tissue>
    </source>
</reference>
<dbReference type="Proteomes" id="UP000233837">
    <property type="component" value="Unassembled WGS sequence"/>
</dbReference>
<feature type="transmembrane region" description="Helical" evidence="6">
    <location>
        <begin position="306"/>
        <end position="325"/>
    </location>
</feature>
<keyword evidence="3 6" id="KW-0812">Transmembrane</keyword>
<evidence type="ECO:0000256" key="5">
    <source>
        <dbReference type="ARBA" id="ARBA00023136"/>
    </source>
</evidence>
<feature type="transmembrane region" description="Helical" evidence="6">
    <location>
        <begin position="182"/>
        <end position="202"/>
    </location>
</feature>
<evidence type="ECO:0000256" key="1">
    <source>
        <dbReference type="ARBA" id="ARBA00004141"/>
    </source>
</evidence>
<feature type="transmembrane region" description="Helical" evidence="6">
    <location>
        <begin position="279"/>
        <end position="300"/>
    </location>
</feature>
<proteinExistence type="inferred from homology"/>
<comment type="subcellular location">
    <subcellularLocation>
        <location evidence="1 6">Membrane</location>
        <topology evidence="1 6">Multi-pass membrane protein</topology>
    </subcellularLocation>
</comment>
<feature type="domain" description="EamA" evidence="7">
    <location>
        <begin position="184"/>
        <end position="323"/>
    </location>
</feature>
<feature type="domain" description="EamA" evidence="7">
    <location>
        <begin position="15"/>
        <end position="155"/>
    </location>
</feature>
<dbReference type="GO" id="GO:0022857">
    <property type="term" value="F:transmembrane transporter activity"/>
    <property type="evidence" value="ECO:0007669"/>
    <property type="project" value="InterPro"/>
</dbReference>
<name>A0A2I0X107_9ASPA</name>
<feature type="transmembrane region" description="Helical" evidence="6">
    <location>
        <begin position="76"/>
        <end position="100"/>
    </location>
</feature>
<evidence type="ECO:0000256" key="3">
    <source>
        <dbReference type="ARBA" id="ARBA00022692"/>
    </source>
</evidence>
<feature type="transmembrane region" description="Helical" evidence="6">
    <location>
        <begin position="12"/>
        <end position="31"/>
    </location>
</feature>
<dbReference type="STRING" id="906689.A0A2I0X107"/>
<dbReference type="AlphaFoldDB" id="A0A2I0X107"/>
<evidence type="ECO:0000256" key="2">
    <source>
        <dbReference type="ARBA" id="ARBA00007635"/>
    </source>
</evidence>
<keyword evidence="9" id="KW-1185">Reference proteome</keyword>
<feature type="transmembrane region" description="Helical" evidence="6">
    <location>
        <begin position="214"/>
        <end position="234"/>
    </location>
</feature>